<dbReference type="EMBL" id="BAABBW010000001">
    <property type="protein sequence ID" value="GAA4167924.1"/>
    <property type="molecule type" value="Genomic_DNA"/>
</dbReference>
<dbReference type="Pfam" id="PF13376">
    <property type="entry name" value="OmdA"/>
    <property type="match status" value="1"/>
</dbReference>
<dbReference type="Gene3D" id="2.40.30.100">
    <property type="entry name" value="AF2212/PG0164-like"/>
    <property type="match status" value="1"/>
</dbReference>
<evidence type="ECO:0008006" key="3">
    <source>
        <dbReference type="Google" id="ProtNLM"/>
    </source>
</evidence>
<gene>
    <name evidence="1" type="ORF">GCM10022287_02230</name>
</gene>
<evidence type="ECO:0000313" key="1">
    <source>
        <dbReference type="EMBL" id="GAA4167924.1"/>
    </source>
</evidence>
<dbReference type="Proteomes" id="UP001501079">
    <property type="component" value="Unassembled WGS sequence"/>
</dbReference>
<keyword evidence="2" id="KW-1185">Reference proteome</keyword>
<organism evidence="1 2">
    <name type="scientific">Gryllotalpicola koreensis</name>
    <dbReference type="NCBI Taxonomy" id="993086"/>
    <lineage>
        <taxon>Bacteria</taxon>
        <taxon>Bacillati</taxon>
        <taxon>Actinomycetota</taxon>
        <taxon>Actinomycetes</taxon>
        <taxon>Micrococcales</taxon>
        <taxon>Microbacteriaceae</taxon>
        <taxon>Gryllotalpicola</taxon>
    </lineage>
</organism>
<dbReference type="InterPro" id="IPR015018">
    <property type="entry name" value="DUF1905"/>
</dbReference>
<proteinExistence type="predicted"/>
<name>A0ABP7ZQD0_9MICO</name>
<evidence type="ECO:0000313" key="2">
    <source>
        <dbReference type="Proteomes" id="UP001501079"/>
    </source>
</evidence>
<comment type="caution">
    <text evidence="1">The sequence shown here is derived from an EMBL/GenBank/DDBJ whole genome shotgun (WGS) entry which is preliminary data.</text>
</comment>
<dbReference type="InterPro" id="IPR037079">
    <property type="entry name" value="AF2212/PG0164-like_sf"/>
</dbReference>
<dbReference type="SUPFAM" id="SSF141694">
    <property type="entry name" value="AF2212/PG0164-like"/>
    <property type="match status" value="1"/>
</dbReference>
<protein>
    <recommendedName>
        <fullName evidence="3">DUF1905 domain-containing protein</fullName>
    </recommendedName>
</protein>
<accession>A0ABP7ZQD0</accession>
<sequence length="146" mass="16127">MRFSTVVEPPEPMRGLEIPAEIIDIFDSGKRPRVTVTLNGHSWHTRVAIMRGRFLIGLSNANRKAAGVAIGDQVSVSLEREAVPQAVTEPEELSRALDSDPETRAAFNALSHSRRRALVHEITSAKRAETRQRRIASALAALRSPR</sequence>
<dbReference type="Pfam" id="PF08922">
    <property type="entry name" value="DUF1905"/>
    <property type="match status" value="1"/>
</dbReference>
<dbReference type="RefSeq" id="WP_344751429.1">
    <property type="nucleotide sequence ID" value="NZ_BAABBW010000001.1"/>
</dbReference>
<reference evidence="2" key="1">
    <citation type="journal article" date="2019" name="Int. J. Syst. Evol. Microbiol.">
        <title>The Global Catalogue of Microorganisms (GCM) 10K type strain sequencing project: providing services to taxonomists for standard genome sequencing and annotation.</title>
        <authorList>
            <consortium name="The Broad Institute Genomics Platform"/>
            <consortium name="The Broad Institute Genome Sequencing Center for Infectious Disease"/>
            <person name="Wu L."/>
            <person name="Ma J."/>
        </authorList>
    </citation>
    <scope>NUCLEOTIDE SEQUENCE [LARGE SCALE GENOMIC DNA]</scope>
    <source>
        <strain evidence="2">JCM 17591</strain>
    </source>
</reference>